<dbReference type="eggNOG" id="ENOG502SITD">
    <property type="taxonomic scope" value="Eukaryota"/>
</dbReference>
<dbReference type="CDD" id="cd21037">
    <property type="entry name" value="MLKL_NTD"/>
    <property type="match status" value="1"/>
</dbReference>
<evidence type="ECO:0000259" key="1">
    <source>
        <dbReference type="Pfam" id="PF22215"/>
    </source>
</evidence>
<organism evidence="2 3">
    <name type="scientific">Heterobasidion irregulare (strain TC 32-1)</name>
    <dbReference type="NCBI Taxonomy" id="747525"/>
    <lineage>
        <taxon>Eukaryota</taxon>
        <taxon>Fungi</taxon>
        <taxon>Dikarya</taxon>
        <taxon>Basidiomycota</taxon>
        <taxon>Agaricomycotina</taxon>
        <taxon>Agaricomycetes</taxon>
        <taxon>Russulales</taxon>
        <taxon>Bondarzewiaceae</taxon>
        <taxon>Heterobasidion</taxon>
        <taxon>Heterobasidion annosum species complex</taxon>
    </lineage>
</organism>
<dbReference type="EMBL" id="KI925460">
    <property type="protein sequence ID" value="ETW79605.1"/>
    <property type="molecule type" value="Genomic_DNA"/>
</dbReference>
<gene>
    <name evidence="2" type="ORF">HETIRDRAFT_445465</name>
</gene>
<dbReference type="Gene3D" id="1.20.930.20">
    <property type="entry name" value="Adaptor protein Cbl, N-terminal domain"/>
    <property type="match status" value="1"/>
</dbReference>
<protein>
    <recommendedName>
        <fullName evidence="1">Mixed lineage kinase domain-containing protein</fullName>
    </recommendedName>
</protein>
<dbReference type="InterPro" id="IPR011009">
    <property type="entry name" value="Kinase-like_dom_sf"/>
</dbReference>
<dbReference type="GeneID" id="20675628"/>
<dbReference type="Proteomes" id="UP000030671">
    <property type="component" value="Unassembled WGS sequence"/>
</dbReference>
<accession>W4K2M6</accession>
<name>W4K2M6_HETIT</name>
<dbReference type="HOGENOM" id="CLU_370495_0_0_1"/>
<sequence length="797" mass="88811">MSLKVIKTRLKGNNALQFATLITQLAADVSSLVPFPPATAAASAVLAILGTVQASEAVKSNRDDCFRLARRAARLLIDLGRRMEGKWENAPPALLENVREFERTLISIRDFMLGAAQVKWIDRFLQKSDIEAAILDHNSRLEEASHSFQVFFLMLSLSSRRLSRSIMKQMASLIEIQHDVWHMRSGFSIAQNAGASNIVTFPSVPPYVSEDAATYFPPPTWTPLDSSKEVAVAQHTKATTEVVAIADSSSTENSNAARTAQTLATEVEAFLGESTEACDEFGFRRYHQSEVILRKSNRRGQGWFAGIAEVDVNGQKMMAKRYDEPTKTAAVRRWMNDIKMLRTIYHENLPQILGYSDGKTPTPFILMAQVQINDVHAYVQSALKTQTLASSASTMLRMYRDITSAALHLKQQLSLNNGELQDFVEVRGSLVPGIHDLTSQQNASFSISEDKNIVLGLPPPKEGTWLSFRSYSLTETLVDYPESHPTSSNNLTVQKIQQLRALLEALLPKANHDPNLHPSLEELLEDVGHRLNSITLSALRHNCLSRNVHSQQWTHRAPLGKNNVGDYGYIPAGGTFEEFQRLGNVVDLEPGTFSFISEVTGKQTQFLNGFIDRQDVEPFVLHDGLEGWPTAVSPRAEVTVFVIRRVYMDSVNSAWKFLLKSAQQIAESHGVDPHQLILITQTITINDHRVKDCSPPPLPMPGQRQGPAFLTNPPFNHSPSHGHSFGQFGNNQVSAPPRIVYLFTSASPDHKVFWTDNPMGKPRPREYRSTSWTYSGSSGWPTSDISYIQLHEEDFAG</sequence>
<dbReference type="InterPro" id="IPR054000">
    <property type="entry name" value="MLKL_N"/>
</dbReference>
<proteinExistence type="predicted"/>
<dbReference type="SUPFAM" id="SSF56112">
    <property type="entry name" value="Protein kinase-like (PK-like)"/>
    <property type="match status" value="1"/>
</dbReference>
<dbReference type="InterPro" id="IPR036537">
    <property type="entry name" value="Adaptor_Cbl_N_dom_sf"/>
</dbReference>
<evidence type="ECO:0000313" key="3">
    <source>
        <dbReference type="Proteomes" id="UP000030671"/>
    </source>
</evidence>
<dbReference type="AlphaFoldDB" id="W4K2M6"/>
<dbReference type="GO" id="GO:0007166">
    <property type="term" value="P:cell surface receptor signaling pathway"/>
    <property type="evidence" value="ECO:0007669"/>
    <property type="project" value="InterPro"/>
</dbReference>
<dbReference type="RefSeq" id="XP_009548174.1">
    <property type="nucleotide sequence ID" value="XM_009549879.1"/>
</dbReference>
<keyword evidence="3" id="KW-1185">Reference proteome</keyword>
<dbReference type="OrthoDB" id="3268478at2759"/>
<dbReference type="Pfam" id="PF22215">
    <property type="entry name" value="MLKL_N"/>
    <property type="match status" value="1"/>
</dbReference>
<dbReference type="Gene3D" id="1.10.510.10">
    <property type="entry name" value="Transferase(Phosphotransferase) domain 1"/>
    <property type="match status" value="1"/>
</dbReference>
<dbReference type="KEGG" id="hir:HETIRDRAFT_445465"/>
<evidence type="ECO:0000313" key="2">
    <source>
        <dbReference type="EMBL" id="ETW79605.1"/>
    </source>
</evidence>
<reference evidence="2 3" key="1">
    <citation type="journal article" date="2012" name="New Phytol.">
        <title>Insight into trade-off between wood decay and parasitism from the genome of a fungal forest pathogen.</title>
        <authorList>
            <person name="Olson A."/>
            <person name="Aerts A."/>
            <person name="Asiegbu F."/>
            <person name="Belbahri L."/>
            <person name="Bouzid O."/>
            <person name="Broberg A."/>
            <person name="Canback B."/>
            <person name="Coutinho P.M."/>
            <person name="Cullen D."/>
            <person name="Dalman K."/>
            <person name="Deflorio G."/>
            <person name="van Diepen L.T."/>
            <person name="Dunand C."/>
            <person name="Duplessis S."/>
            <person name="Durling M."/>
            <person name="Gonthier P."/>
            <person name="Grimwood J."/>
            <person name="Fossdal C.G."/>
            <person name="Hansson D."/>
            <person name="Henrissat B."/>
            <person name="Hietala A."/>
            <person name="Himmelstrand K."/>
            <person name="Hoffmeister D."/>
            <person name="Hogberg N."/>
            <person name="James T.Y."/>
            <person name="Karlsson M."/>
            <person name="Kohler A."/>
            <person name="Kues U."/>
            <person name="Lee Y.H."/>
            <person name="Lin Y.C."/>
            <person name="Lind M."/>
            <person name="Lindquist E."/>
            <person name="Lombard V."/>
            <person name="Lucas S."/>
            <person name="Lunden K."/>
            <person name="Morin E."/>
            <person name="Murat C."/>
            <person name="Park J."/>
            <person name="Raffaello T."/>
            <person name="Rouze P."/>
            <person name="Salamov A."/>
            <person name="Schmutz J."/>
            <person name="Solheim H."/>
            <person name="Stahlberg J."/>
            <person name="Velez H."/>
            <person name="de Vries R.P."/>
            <person name="Wiebenga A."/>
            <person name="Woodward S."/>
            <person name="Yakovlev I."/>
            <person name="Garbelotto M."/>
            <person name="Martin F."/>
            <person name="Grigoriev I.V."/>
            <person name="Stenlid J."/>
        </authorList>
    </citation>
    <scope>NUCLEOTIDE SEQUENCE [LARGE SCALE GENOMIC DNA]</scope>
    <source>
        <strain evidence="2 3">TC 32-1</strain>
    </source>
</reference>
<dbReference type="InParanoid" id="W4K2M6"/>
<feature type="domain" description="Mixed lineage kinase" evidence="1">
    <location>
        <begin position="55"/>
        <end position="179"/>
    </location>
</feature>
<dbReference type="InterPro" id="IPR059179">
    <property type="entry name" value="MLKL-like_MCAfunc"/>
</dbReference>